<feature type="region of interest" description="VHIID" evidence="5">
    <location>
        <begin position="116"/>
        <end position="181"/>
    </location>
</feature>
<dbReference type="PANTHER" id="PTHR31636">
    <property type="entry name" value="OSJNBA0084A10.13 PROTEIN-RELATED"/>
    <property type="match status" value="1"/>
</dbReference>
<feature type="region of interest" description="Leucine repeat I (LRI)" evidence="5">
    <location>
        <begin position="37"/>
        <end position="97"/>
    </location>
</feature>
<keyword evidence="2" id="KW-0805">Transcription regulation</keyword>
<dbReference type="GO" id="GO:0005634">
    <property type="term" value="C:nucleus"/>
    <property type="evidence" value="ECO:0007669"/>
    <property type="project" value="UniProtKB-SubCell"/>
</dbReference>
<comment type="subcellular location">
    <subcellularLocation>
        <location evidence="1">Nucleus</location>
    </subcellularLocation>
</comment>
<evidence type="ECO:0000313" key="6">
    <source>
        <dbReference type="EMBL" id="TKR85792.1"/>
    </source>
</evidence>
<comment type="caution">
    <text evidence="5">Lacks conserved residue(s) required for the propagation of feature annotation.</text>
</comment>
<gene>
    <name evidence="6" type="ORF">D5086_0000244130</name>
</gene>
<evidence type="ECO:0000256" key="1">
    <source>
        <dbReference type="ARBA" id="ARBA00004123"/>
    </source>
</evidence>
<dbReference type="PROSITE" id="PS50985">
    <property type="entry name" value="GRAS"/>
    <property type="match status" value="1"/>
</dbReference>
<keyword evidence="4" id="KW-0539">Nucleus</keyword>
<comment type="similarity">
    <text evidence="5">Belongs to the GRAS family.</text>
</comment>
<reference evidence="6" key="1">
    <citation type="submission" date="2018-10" db="EMBL/GenBank/DDBJ databases">
        <title>Population genomic analysis revealed the cold adaptation of white poplar.</title>
        <authorList>
            <person name="Liu Y.-J."/>
        </authorList>
    </citation>
    <scope>NUCLEOTIDE SEQUENCE [LARGE SCALE GENOMIC DNA]</scope>
    <source>
        <strain evidence="6">PAL-ZL1</strain>
    </source>
</reference>
<dbReference type="STRING" id="43335.A0A4U5NRQ2"/>
<comment type="caution">
    <text evidence="6">The sequence shown here is derived from an EMBL/GenBank/DDBJ whole genome shotgun (WGS) entry which is preliminary data.</text>
</comment>
<proteinExistence type="inferred from homology"/>
<evidence type="ECO:0000256" key="3">
    <source>
        <dbReference type="ARBA" id="ARBA00023163"/>
    </source>
</evidence>
<sequence>MSSMTPLLKPDVTLSLTLSPSSPSPHDQTLKPEERGIRLIQLLLKCAKHASSGNLHRADACLLEISVLSSILGDCMQRLAARFASALAFRLVKRWPGLHKALNQAQQPKVDRDRAKLLFTRTFPYLSFAYAIIAKTLLHAMANERVIHIVDLGSGDSKLWVELLRGFANSPHGPPHLKITCVNGSKAILEK</sequence>
<dbReference type="AlphaFoldDB" id="A0A4U5NRQ2"/>
<dbReference type="EMBL" id="RCHU01000935">
    <property type="protein sequence ID" value="TKR85792.1"/>
    <property type="molecule type" value="Genomic_DNA"/>
</dbReference>
<evidence type="ECO:0000256" key="5">
    <source>
        <dbReference type="PROSITE-ProRule" id="PRU01191"/>
    </source>
</evidence>
<dbReference type="Pfam" id="PF03514">
    <property type="entry name" value="GRAS"/>
    <property type="match status" value="1"/>
</dbReference>
<protein>
    <submittedName>
        <fullName evidence="6">Uncharacterized protein</fullName>
    </submittedName>
</protein>
<dbReference type="InterPro" id="IPR005202">
    <property type="entry name" value="TF_GRAS"/>
</dbReference>
<evidence type="ECO:0000256" key="4">
    <source>
        <dbReference type="ARBA" id="ARBA00023242"/>
    </source>
</evidence>
<organism evidence="6">
    <name type="scientific">Populus alba</name>
    <name type="common">White poplar</name>
    <dbReference type="NCBI Taxonomy" id="43335"/>
    <lineage>
        <taxon>Eukaryota</taxon>
        <taxon>Viridiplantae</taxon>
        <taxon>Streptophyta</taxon>
        <taxon>Embryophyta</taxon>
        <taxon>Tracheophyta</taxon>
        <taxon>Spermatophyta</taxon>
        <taxon>Magnoliopsida</taxon>
        <taxon>eudicotyledons</taxon>
        <taxon>Gunneridae</taxon>
        <taxon>Pentapetalae</taxon>
        <taxon>rosids</taxon>
        <taxon>fabids</taxon>
        <taxon>Malpighiales</taxon>
        <taxon>Salicaceae</taxon>
        <taxon>Saliceae</taxon>
        <taxon>Populus</taxon>
    </lineage>
</organism>
<accession>A0A4U5NRQ2</accession>
<feature type="short sequence motif" description="VHIID" evidence="5">
    <location>
        <begin position="147"/>
        <end position="151"/>
    </location>
</feature>
<name>A0A4U5NRQ2_POPAL</name>
<keyword evidence="3" id="KW-0804">Transcription</keyword>
<evidence type="ECO:0000256" key="2">
    <source>
        <dbReference type="ARBA" id="ARBA00023015"/>
    </source>
</evidence>